<evidence type="ECO:0000313" key="3">
    <source>
        <dbReference type="Proteomes" id="UP000297975"/>
    </source>
</evidence>
<accession>A0A4Y8ITD8</accession>
<dbReference type="InterPro" id="IPR000182">
    <property type="entry name" value="GNAT_dom"/>
</dbReference>
<dbReference type="InterPro" id="IPR016181">
    <property type="entry name" value="Acyl_CoA_acyltransferase"/>
</dbReference>
<feature type="domain" description="N-acetyltransferase" evidence="1">
    <location>
        <begin position="5"/>
        <end position="163"/>
    </location>
</feature>
<gene>
    <name evidence="2" type="ORF">E3U55_02070</name>
</gene>
<dbReference type="SUPFAM" id="SSF55729">
    <property type="entry name" value="Acyl-CoA N-acyltransferases (Nat)"/>
    <property type="match status" value="1"/>
</dbReference>
<dbReference type="AlphaFoldDB" id="A0A4Y8ITD8"/>
<reference evidence="2 3" key="1">
    <citation type="submission" date="2019-03" db="EMBL/GenBank/DDBJ databases">
        <authorList>
            <person name="He R.-H."/>
        </authorList>
    </citation>
    <scope>NUCLEOTIDE SEQUENCE [LARGE SCALE GENOMIC DNA]</scope>
    <source>
        <strain evidence="3">SH 714</strain>
    </source>
</reference>
<evidence type="ECO:0000259" key="1">
    <source>
        <dbReference type="PROSITE" id="PS51186"/>
    </source>
</evidence>
<dbReference type="Gene3D" id="3.40.630.30">
    <property type="match status" value="1"/>
</dbReference>
<dbReference type="RefSeq" id="WP_134338667.1">
    <property type="nucleotide sequence ID" value="NZ_SOPW01000002.1"/>
</dbReference>
<comment type="caution">
    <text evidence="2">The sequence shown here is derived from an EMBL/GenBank/DDBJ whole genome shotgun (WGS) entry which is preliminary data.</text>
</comment>
<protein>
    <submittedName>
        <fullName evidence="2">GNAT family N-acetyltransferase</fullName>
    </submittedName>
</protein>
<dbReference type="OrthoDB" id="2423856at2"/>
<sequence>MIDTIQIRPLTIDDYDILKDMHTGIEDDYVVRIFERLVTSEEHKIFGLFDDGQLVSVSGYTIFADHYAMLGRWRSDLRYQGKGYATKIVQYIMDELKQNEQIKWIGANTQRTNFPALRVLEKLKLPMLKALHASTLIDSNNLNYASGEKWEAVTSLEEKRSIVQQIENDPDVIFPYQCYYPFPASPTLFKDEEIKDWYFFRNPENNRFVIMNFDQKKYSYMHVIYLWDDVFEQPGLWETILETYKEFQQNYGDDTKIWIDLTDESRQKTNEDAFEFQDAWILHGKWK</sequence>
<dbReference type="Pfam" id="PF00583">
    <property type="entry name" value="Acetyltransf_1"/>
    <property type="match status" value="1"/>
</dbReference>
<evidence type="ECO:0000313" key="2">
    <source>
        <dbReference type="EMBL" id="TFB24309.1"/>
    </source>
</evidence>
<dbReference type="EMBL" id="SOPW01000002">
    <property type="protein sequence ID" value="TFB24309.1"/>
    <property type="molecule type" value="Genomic_DNA"/>
</dbReference>
<keyword evidence="2" id="KW-0808">Transferase</keyword>
<keyword evidence="3" id="KW-1185">Reference proteome</keyword>
<dbReference type="GO" id="GO:0016747">
    <property type="term" value="F:acyltransferase activity, transferring groups other than amino-acyl groups"/>
    <property type="evidence" value="ECO:0007669"/>
    <property type="project" value="InterPro"/>
</dbReference>
<dbReference type="CDD" id="cd04301">
    <property type="entry name" value="NAT_SF"/>
    <property type="match status" value="1"/>
</dbReference>
<proteinExistence type="predicted"/>
<name>A0A4Y8ITD8_9BACI</name>
<dbReference type="Proteomes" id="UP000297975">
    <property type="component" value="Unassembled WGS sequence"/>
</dbReference>
<dbReference type="PROSITE" id="PS51186">
    <property type="entry name" value="GNAT"/>
    <property type="match status" value="1"/>
</dbReference>
<organism evidence="2 3">
    <name type="scientific">Filobacillus milosensis</name>
    <dbReference type="NCBI Taxonomy" id="94137"/>
    <lineage>
        <taxon>Bacteria</taxon>
        <taxon>Bacillati</taxon>
        <taxon>Bacillota</taxon>
        <taxon>Bacilli</taxon>
        <taxon>Bacillales</taxon>
        <taxon>Bacillaceae</taxon>
        <taxon>Filobacillus</taxon>
    </lineage>
</organism>